<gene>
    <name evidence="2" type="ORF">SERLADRAFT_479593</name>
</gene>
<dbReference type="HOGENOM" id="CLU_005049_5_0_1"/>
<accession>F8PC26</accession>
<dbReference type="PANTHER" id="PTHR33840:SF2">
    <property type="entry name" value="TLE1 PHOSPHOLIPASE DOMAIN-CONTAINING PROTEIN"/>
    <property type="match status" value="1"/>
</dbReference>
<dbReference type="SUPFAM" id="SSF53474">
    <property type="entry name" value="alpha/beta-Hydrolases"/>
    <property type="match status" value="1"/>
</dbReference>
<dbReference type="KEGG" id="sla:SERLADRAFT_479593"/>
<reference evidence="2" key="1">
    <citation type="submission" date="2011-04" db="EMBL/GenBank/DDBJ databases">
        <title>Evolution of plant cell wall degrading machinery underlies the functional diversity of forest fungi.</title>
        <authorList>
            <consortium name="US DOE Joint Genome Institute (JGI-PGF)"/>
            <person name="Eastwood D.C."/>
            <person name="Floudas D."/>
            <person name="Binder M."/>
            <person name="Majcherczyk A."/>
            <person name="Schneider P."/>
            <person name="Aerts A."/>
            <person name="Asiegbu F.O."/>
            <person name="Baker S.E."/>
            <person name="Barry K."/>
            <person name="Bendiksby M."/>
            <person name="Blumentritt M."/>
            <person name="Coutinho P.M."/>
            <person name="Cullen D."/>
            <person name="Cullen D."/>
            <person name="Gathman A."/>
            <person name="Goodell B."/>
            <person name="Henrissat B."/>
            <person name="Ihrmark K."/>
            <person name="Kauserud H."/>
            <person name="Kohler A."/>
            <person name="LaButti K."/>
            <person name="Lapidus A."/>
            <person name="Lavin J.L."/>
            <person name="Lee Y.-H."/>
            <person name="Lindquist E."/>
            <person name="Lilly W."/>
            <person name="Lucas S."/>
            <person name="Morin E."/>
            <person name="Murat C."/>
            <person name="Oguiza J.A."/>
            <person name="Park J."/>
            <person name="Pisabarro A.G."/>
            <person name="Riley R."/>
            <person name="Rosling A."/>
            <person name="Salamov A."/>
            <person name="Schmidt O."/>
            <person name="Schmutz J."/>
            <person name="Skrede I."/>
            <person name="Stenlid J."/>
            <person name="Wiebenga A."/>
            <person name="Xie X."/>
            <person name="Kues U."/>
            <person name="Hibbett D.S."/>
            <person name="Hoffmeister D."/>
            <person name="Hogberg N."/>
            <person name="Martin F."/>
            <person name="Grigoriev I.V."/>
            <person name="Watkinson S.C."/>
        </authorList>
    </citation>
    <scope>NUCLEOTIDE SEQUENCE</scope>
    <source>
        <strain evidence="2">S7.9</strain>
    </source>
</reference>
<evidence type="ECO:0000313" key="2">
    <source>
        <dbReference type="EMBL" id="EGO19226.1"/>
    </source>
</evidence>
<dbReference type="Proteomes" id="UP000008064">
    <property type="component" value="Unassembled WGS sequence"/>
</dbReference>
<organism>
    <name type="scientific">Serpula lacrymans var. lacrymans (strain S7.9)</name>
    <name type="common">Dry rot fungus</name>
    <dbReference type="NCBI Taxonomy" id="578457"/>
    <lineage>
        <taxon>Eukaryota</taxon>
        <taxon>Fungi</taxon>
        <taxon>Dikarya</taxon>
        <taxon>Basidiomycota</taxon>
        <taxon>Agaricomycotina</taxon>
        <taxon>Agaricomycetes</taxon>
        <taxon>Agaricomycetidae</taxon>
        <taxon>Boletales</taxon>
        <taxon>Coniophorineae</taxon>
        <taxon>Serpulaceae</taxon>
        <taxon>Serpula</taxon>
    </lineage>
</organism>
<dbReference type="OrthoDB" id="3162439at2759"/>
<dbReference type="AlphaFoldDB" id="F8PC26"/>
<dbReference type="EMBL" id="GL945444">
    <property type="protein sequence ID" value="EGO19226.1"/>
    <property type="molecule type" value="Genomic_DNA"/>
</dbReference>
<dbReference type="RefSeq" id="XP_007323947.1">
    <property type="nucleotide sequence ID" value="XM_007323885.1"/>
</dbReference>
<dbReference type="InterPro" id="IPR029058">
    <property type="entry name" value="AB_hydrolase_fold"/>
</dbReference>
<dbReference type="PANTHER" id="PTHR33840">
    <property type="match status" value="1"/>
</dbReference>
<sequence>MDDIIPETHEHRTLVLCFDGTGDQFDADNSNIIQFFSMLKKDDMSQQMVYYQAGIGTYTIPEIATPFMAGLSKTWDMMVGVHLNAHVMGGYEFLMQNYQAGDKICIFGFSRGAYTARALAGMIHKVGLLPVCNHQQVPFAYNMYSRDDETGWKQSTAFKRAFSINVEIEFVGVWDTVSAVGLIPRRLPFTKVSDNIKYFRHAISLDEHRARFNPNTWSHPTEKDKELGVKRHEMPRSKKVHHKANLHDLERRYSEDTDTTTDVEEVWFSGCHTDVGGGSVVNGTRYSLARIPLRWMLRQCFLAKTGILFHKSIFPKVGLDPDRLYPEVLPRPPPLYQSPACRSPPLKVPWVVTDDRTMVTYSDGGEFVNEEDEDLADALSPHYDQLVLLKGWWILEVLPQKNHYQKDNDNSWTQEYQINMGAGRHIPRQKKDGVKFHRTVKIRMEAEGLKDGKYWPKAKLKVEPKWVD</sequence>
<feature type="domain" description="T6SS Phospholipase effector Tle1-like catalytic" evidence="1">
    <location>
        <begin position="12"/>
        <end position="299"/>
    </location>
</feature>
<dbReference type="GeneID" id="18821380"/>
<protein>
    <recommendedName>
        <fullName evidence="1">T6SS Phospholipase effector Tle1-like catalytic domain-containing protein</fullName>
    </recommendedName>
</protein>
<dbReference type="InterPro" id="IPR018712">
    <property type="entry name" value="Tle1-like_cat"/>
</dbReference>
<proteinExistence type="predicted"/>
<evidence type="ECO:0000259" key="1">
    <source>
        <dbReference type="Pfam" id="PF09994"/>
    </source>
</evidence>
<dbReference type="Pfam" id="PF09994">
    <property type="entry name" value="T6SS_Tle1-like_cat"/>
    <property type="match status" value="1"/>
</dbReference>
<name>F8PC26_SERL9</name>